<dbReference type="EMBL" id="KV454002">
    <property type="protein sequence ID" value="ODQ47293.1"/>
    <property type="molecule type" value="Genomic_DNA"/>
</dbReference>
<protein>
    <submittedName>
        <fullName evidence="2">Uncharacterized protein</fullName>
    </submittedName>
</protein>
<feature type="compositionally biased region" description="Basic and acidic residues" evidence="1">
    <location>
        <begin position="1"/>
        <end position="12"/>
    </location>
</feature>
<dbReference type="AlphaFoldDB" id="A0A1E3NP40"/>
<evidence type="ECO:0000313" key="3">
    <source>
        <dbReference type="Proteomes" id="UP000094455"/>
    </source>
</evidence>
<gene>
    <name evidence="2" type="ORF">PICMEDRAFT_71379</name>
</gene>
<organism evidence="2 3">
    <name type="scientific">Pichia membranifaciens NRRL Y-2026</name>
    <dbReference type="NCBI Taxonomy" id="763406"/>
    <lineage>
        <taxon>Eukaryota</taxon>
        <taxon>Fungi</taxon>
        <taxon>Dikarya</taxon>
        <taxon>Ascomycota</taxon>
        <taxon>Saccharomycotina</taxon>
        <taxon>Pichiomycetes</taxon>
        <taxon>Pichiales</taxon>
        <taxon>Pichiaceae</taxon>
        <taxon>Pichia</taxon>
    </lineage>
</organism>
<accession>A0A1E3NP40</accession>
<feature type="compositionally biased region" description="Polar residues" evidence="1">
    <location>
        <begin position="20"/>
        <end position="32"/>
    </location>
</feature>
<keyword evidence="3" id="KW-1185">Reference proteome</keyword>
<dbReference type="Proteomes" id="UP000094455">
    <property type="component" value="Unassembled WGS sequence"/>
</dbReference>
<evidence type="ECO:0000256" key="1">
    <source>
        <dbReference type="SAM" id="MobiDB-lite"/>
    </source>
</evidence>
<reference evidence="2 3" key="1">
    <citation type="journal article" date="2016" name="Proc. Natl. Acad. Sci. U.S.A.">
        <title>Comparative genomics of biotechnologically important yeasts.</title>
        <authorList>
            <person name="Riley R."/>
            <person name="Haridas S."/>
            <person name="Wolfe K.H."/>
            <person name="Lopes M.R."/>
            <person name="Hittinger C.T."/>
            <person name="Goeker M."/>
            <person name="Salamov A.A."/>
            <person name="Wisecaver J.H."/>
            <person name="Long T.M."/>
            <person name="Calvey C.H."/>
            <person name="Aerts A.L."/>
            <person name="Barry K.W."/>
            <person name="Choi C."/>
            <person name="Clum A."/>
            <person name="Coughlan A.Y."/>
            <person name="Deshpande S."/>
            <person name="Douglass A.P."/>
            <person name="Hanson S.J."/>
            <person name="Klenk H.-P."/>
            <person name="LaButti K.M."/>
            <person name="Lapidus A."/>
            <person name="Lindquist E.A."/>
            <person name="Lipzen A.M."/>
            <person name="Meier-Kolthoff J.P."/>
            <person name="Ohm R.A."/>
            <person name="Otillar R.P."/>
            <person name="Pangilinan J.L."/>
            <person name="Peng Y."/>
            <person name="Rokas A."/>
            <person name="Rosa C.A."/>
            <person name="Scheuner C."/>
            <person name="Sibirny A.A."/>
            <person name="Slot J.C."/>
            <person name="Stielow J.B."/>
            <person name="Sun H."/>
            <person name="Kurtzman C.P."/>
            <person name="Blackwell M."/>
            <person name="Grigoriev I.V."/>
            <person name="Jeffries T.W."/>
        </authorList>
    </citation>
    <scope>NUCLEOTIDE SEQUENCE [LARGE SCALE GENOMIC DNA]</scope>
    <source>
        <strain evidence="2 3">NRRL Y-2026</strain>
    </source>
</reference>
<feature type="region of interest" description="Disordered" evidence="1">
    <location>
        <begin position="77"/>
        <end position="99"/>
    </location>
</feature>
<dbReference type="RefSeq" id="XP_019018406.1">
    <property type="nucleotide sequence ID" value="XM_019163908.1"/>
</dbReference>
<evidence type="ECO:0000313" key="2">
    <source>
        <dbReference type="EMBL" id="ODQ47293.1"/>
    </source>
</evidence>
<feature type="region of interest" description="Disordered" evidence="1">
    <location>
        <begin position="1"/>
        <end position="32"/>
    </location>
</feature>
<sequence>MEQDKTSHEPPRSVEAGDSTFAQNHPGNTTTLLGDMNETLPLLQSQYNTTFGSTANSSGNMNTTAYNLNGSTNNIGANGISSNMREGAGSGDESDSKLSPQYRIEELQQQLDKMDETYDPDYINANVNPVDNLNILSLMVIREWGQRSEGTRWQVYSFGSYRLYIHEVSERYALLLCTSSTYPSALAVSRLSSLCSILSNKL</sequence>
<dbReference type="OrthoDB" id="3997174at2759"/>
<name>A0A1E3NP40_9ASCO</name>
<dbReference type="GeneID" id="30180595"/>
<proteinExistence type="predicted"/>